<keyword evidence="2" id="KW-1185">Reference proteome</keyword>
<comment type="caution">
    <text evidence="1">The sequence shown here is derived from an EMBL/GenBank/DDBJ whole genome shotgun (WGS) entry which is preliminary data.</text>
</comment>
<evidence type="ECO:0000313" key="1">
    <source>
        <dbReference type="EMBL" id="KAI0061318.1"/>
    </source>
</evidence>
<proteinExistence type="predicted"/>
<feature type="non-terminal residue" evidence="1">
    <location>
        <position position="144"/>
    </location>
</feature>
<dbReference type="Proteomes" id="UP000814140">
    <property type="component" value="Unassembled WGS sequence"/>
</dbReference>
<accession>A0ACB8SXT6</accession>
<gene>
    <name evidence="1" type="ORF">BV25DRAFT_1826800</name>
</gene>
<evidence type="ECO:0000313" key="2">
    <source>
        <dbReference type="Proteomes" id="UP000814140"/>
    </source>
</evidence>
<sequence>MVIRPRGGLETASTSLEIAQKDILQGIRSPTDTGPNALVCIARESADLRLARLLDIMVVQQTPSQLDCVTVVWYLFSRGPRNLIGDHRNIDSLKLVQGPCRFCCLAAHNMLMTILLTGSWQRDPCMFLALTLPQWLSAELSRCV</sequence>
<reference evidence="1" key="1">
    <citation type="submission" date="2021-03" db="EMBL/GenBank/DDBJ databases">
        <authorList>
            <consortium name="DOE Joint Genome Institute"/>
            <person name="Ahrendt S."/>
            <person name="Looney B.P."/>
            <person name="Miyauchi S."/>
            <person name="Morin E."/>
            <person name="Drula E."/>
            <person name="Courty P.E."/>
            <person name="Chicoki N."/>
            <person name="Fauchery L."/>
            <person name="Kohler A."/>
            <person name="Kuo A."/>
            <person name="Labutti K."/>
            <person name="Pangilinan J."/>
            <person name="Lipzen A."/>
            <person name="Riley R."/>
            <person name="Andreopoulos W."/>
            <person name="He G."/>
            <person name="Johnson J."/>
            <person name="Barry K.W."/>
            <person name="Grigoriev I.V."/>
            <person name="Nagy L."/>
            <person name="Hibbett D."/>
            <person name="Henrissat B."/>
            <person name="Matheny P.B."/>
            <person name="Labbe J."/>
            <person name="Martin F."/>
        </authorList>
    </citation>
    <scope>NUCLEOTIDE SEQUENCE</scope>
    <source>
        <strain evidence="1">HHB10654</strain>
    </source>
</reference>
<organism evidence="1 2">
    <name type="scientific">Artomyces pyxidatus</name>
    <dbReference type="NCBI Taxonomy" id="48021"/>
    <lineage>
        <taxon>Eukaryota</taxon>
        <taxon>Fungi</taxon>
        <taxon>Dikarya</taxon>
        <taxon>Basidiomycota</taxon>
        <taxon>Agaricomycotina</taxon>
        <taxon>Agaricomycetes</taxon>
        <taxon>Russulales</taxon>
        <taxon>Auriscalpiaceae</taxon>
        <taxon>Artomyces</taxon>
    </lineage>
</organism>
<reference evidence="1" key="2">
    <citation type="journal article" date="2022" name="New Phytol.">
        <title>Evolutionary transition to the ectomycorrhizal habit in the genomes of a hyperdiverse lineage of mushroom-forming fungi.</title>
        <authorList>
            <person name="Looney B."/>
            <person name="Miyauchi S."/>
            <person name="Morin E."/>
            <person name="Drula E."/>
            <person name="Courty P.E."/>
            <person name="Kohler A."/>
            <person name="Kuo A."/>
            <person name="LaButti K."/>
            <person name="Pangilinan J."/>
            <person name="Lipzen A."/>
            <person name="Riley R."/>
            <person name="Andreopoulos W."/>
            <person name="He G."/>
            <person name="Johnson J."/>
            <person name="Nolan M."/>
            <person name="Tritt A."/>
            <person name="Barry K.W."/>
            <person name="Grigoriev I.V."/>
            <person name="Nagy L.G."/>
            <person name="Hibbett D."/>
            <person name="Henrissat B."/>
            <person name="Matheny P.B."/>
            <person name="Labbe J."/>
            <person name="Martin F.M."/>
        </authorList>
    </citation>
    <scope>NUCLEOTIDE SEQUENCE</scope>
    <source>
        <strain evidence="1">HHB10654</strain>
    </source>
</reference>
<protein>
    <submittedName>
        <fullName evidence="1">Uncharacterized protein</fullName>
    </submittedName>
</protein>
<dbReference type="EMBL" id="MU277213">
    <property type="protein sequence ID" value="KAI0061318.1"/>
    <property type="molecule type" value="Genomic_DNA"/>
</dbReference>
<name>A0ACB8SXT6_9AGAM</name>